<name>L8G4M8_PSED2</name>
<dbReference type="HOGENOM" id="CLU_1378675_0_0_1"/>
<keyword evidence="4" id="KW-1185">Reference proteome</keyword>
<keyword evidence="2" id="KW-0732">Signal</keyword>
<organism evidence="3 4">
    <name type="scientific">Pseudogymnoascus destructans (strain ATCC MYA-4855 / 20631-21)</name>
    <name type="common">Bat white-nose syndrome fungus</name>
    <name type="synonym">Geomyces destructans</name>
    <dbReference type="NCBI Taxonomy" id="658429"/>
    <lineage>
        <taxon>Eukaryota</taxon>
        <taxon>Fungi</taxon>
        <taxon>Dikarya</taxon>
        <taxon>Ascomycota</taxon>
        <taxon>Pezizomycotina</taxon>
        <taxon>Leotiomycetes</taxon>
        <taxon>Thelebolales</taxon>
        <taxon>Thelebolaceae</taxon>
        <taxon>Pseudogymnoascus</taxon>
    </lineage>
</organism>
<dbReference type="InParanoid" id="L8G4M8"/>
<gene>
    <name evidence="3" type="ORF">GMDG_02631</name>
</gene>
<dbReference type="STRING" id="658429.L8G4M8"/>
<dbReference type="PRINTS" id="PR01217">
    <property type="entry name" value="PRICHEXTENSN"/>
</dbReference>
<feature type="compositionally biased region" description="Pro residues" evidence="1">
    <location>
        <begin position="157"/>
        <end position="184"/>
    </location>
</feature>
<feature type="region of interest" description="Disordered" evidence="1">
    <location>
        <begin position="98"/>
        <end position="198"/>
    </location>
</feature>
<evidence type="ECO:0000256" key="2">
    <source>
        <dbReference type="SAM" id="SignalP"/>
    </source>
</evidence>
<dbReference type="OrthoDB" id="2426396at2759"/>
<protein>
    <submittedName>
        <fullName evidence="3">Uncharacterized protein</fullName>
    </submittedName>
</protein>
<evidence type="ECO:0000256" key="1">
    <source>
        <dbReference type="SAM" id="MobiDB-lite"/>
    </source>
</evidence>
<sequence>MQLLTTTPHTRAPMHLSNFLLALSPSLLLLSSYATSAHAHSNGAALPPPAHLPEPQVIQRRQEIAARIGAGTKPVRVKKMTENEGEMFLMSIGGLRRRKKTRGDNRAGMFYGGSTNLKTTEHGGTHQRSSHFGLHLLYTRPSPPPPATYQKRNPATSAPPAPSPPSSSAPSNAPPAPQPAPPSHNPTTAAPAPNPAFP</sequence>
<dbReference type="AlphaFoldDB" id="L8G4M8"/>
<evidence type="ECO:0000313" key="4">
    <source>
        <dbReference type="Proteomes" id="UP000011064"/>
    </source>
</evidence>
<reference evidence="4" key="1">
    <citation type="submission" date="2010-09" db="EMBL/GenBank/DDBJ databases">
        <title>The genome sequence of Geomyces destructans 20631-21.</title>
        <authorList>
            <consortium name="The Broad Institute Genome Sequencing Platform"/>
            <person name="Cuomo C.A."/>
            <person name="Blehert D.S."/>
            <person name="Lorch J.M."/>
            <person name="Young S.K."/>
            <person name="Zeng Q."/>
            <person name="Gargeya S."/>
            <person name="Fitzgerald M."/>
            <person name="Haas B."/>
            <person name="Abouelleil A."/>
            <person name="Alvarado L."/>
            <person name="Arachchi H.M."/>
            <person name="Berlin A."/>
            <person name="Brown A."/>
            <person name="Chapman S.B."/>
            <person name="Chen Z."/>
            <person name="Dunbar C."/>
            <person name="Freedman E."/>
            <person name="Gearin G."/>
            <person name="Gellesch M."/>
            <person name="Goldberg J."/>
            <person name="Griggs A."/>
            <person name="Gujja S."/>
            <person name="Heiman D."/>
            <person name="Howarth C."/>
            <person name="Larson L."/>
            <person name="Lui A."/>
            <person name="MacDonald P.J.P."/>
            <person name="Montmayeur A."/>
            <person name="Murphy C."/>
            <person name="Neiman D."/>
            <person name="Pearson M."/>
            <person name="Priest M."/>
            <person name="Roberts A."/>
            <person name="Saif S."/>
            <person name="Shea T."/>
            <person name="Shenoy N."/>
            <person name="Sisk P."/>
            <person name="Stolte C."/>
            <person name="Sykes S."/>
            <person name="Wortman J."/>
            <person name="Nusbaum C."/>
            <person name="Birren B."/>
        </authorList>
    </citation>
    <scope>NUCLEOTIDE SEQUENCE [LARGE SCALE GENOMIC DNA]</scope>
    <source>
        <strain evidence="4">ATCC MYA-4855 / 20631-21</strain>
    </source>
</reference>
<dbReference type="EMBL" id="GL573206">
    <property type="protein sequence ID" value="ELR07583.1"/>
    <property type="molecule type" value="Genomic_DNA"/>
</dbReference>
<evidence type="ECO:0000313" key="3">
    <source>
        <dbReference type="EMBL" id="ELR07583.1"/>
    </source>
</evidence>
<feature type="signal peptide" evidence="2">
    <location>
        <begin position="1"/>
        <end position="39"/>
    </location>
</feature>
<proteinExistence type="predicted"/>
<accession>L8G4M8</accession>
<dbReference type="Proteomes" id="UP000011064">
    <property type="component" value="Unassembled WGS sequence"/>
</dbReference>
<dbReference type="VEuPathDB" id="FungiDB:GMDG_02631"/>
<feature type="chain" id="PRO_5003989277" evidence="2">
    <location>
        <begin position="40"/>
        <end position="198"/>
    </location>
</feature>